<dbReference type="Pfam" id="PF03128">
    <property type="entry name" value="CXCXC"/>
    <property type="match status" value="1"/>
</dbReference>
<reference evidence="6 7" key="1">
    <citation type="journal article" date="2016" name="Genome Biol. Evol.">
        <title>Gene Family Evolution Reflects Adaptation to Soil Environmental Stressors in the Genome of the Collembolan Orchesella cincta.</title>
        <authorList>
            <person name="Faddeeva-Vakhrusheva A."/>
            <person name="Derks M.F."/>
            <person name="Anvar S.Y."/>
            <person name="Agamennone V."/>
            <person name="Suring W."/>
            <person name="Smit S."/>
            <person name="van Straalen N.M."/>
            <person name="Roelofs D."/>
        </authorList>
    </citation>
    <scope>NUCLEOTIDE SEQUENCE [LARGE SCALE GENOMIC DNA]</scope>
    <source>
        <tissue evidence="6">Mixed pool</tissue>
    </source>
</reference>
<comment type="subcellular location">
    <subcellularLocation>
        <location evidence="1">Secreted</location>
    </subcellularLocation>
</comment>
<dbReference type="Gene3D" id="2.10.90.10">
    <property type="entry name" value="Cystine-knot cytokines"/>
    <property type="match status" value="1"/>
</dbReference>
<evidence type="ECO:0000256" key="4">
    <source>
        <dbReference type="SAM" id="Phobius"/>
    </source>
</evidence>
<evidence type="ECO:0000313" key="7">
    <source>
        <dbReference type="Proteomes" id="UP000094527"/>
    </source>
</evidence>
<dbReference type="InterPro" id="IPR000072">
    <property type="entry name" value="PDGF/VEGF_dom"/>
</dbReference>
<protein>
    <submittedName>
        <fullName evidence="6">Vascular endothelial growth factor A</fullName>
    </submittedName>
</protein>
<dbReference type="InterPro" id="IPR029034">
    <property type="entry name" value="Cystine-knot_cytokine"/>
</dbReference>
<keyword evidence="7" id="KW-1185">Reference proteome</keyword>
<feature type="transmembrane region" description="Helical" evidence="4">
    <location>
        <begin position="47"/>
        <end position="66"/>
    </location>
</feature>
<comment type="caution">
    <text evidence="6">The sequence shown here is derived from an EMBL/GenBank/DDBJ whole genome shotgun (WGS) entry which is preliminary data.</text>
</comment>
<evidence type="ECO:0000256" key="2">
    <source>
        <dbReference type="ARBA" id="ARBA00022525"/>
    </source>
</evidence>
<name>A0A1D2N837_ORCCI</name>
<proteinExistence type="predicted"/>
<keyword evidence="3" id="KW-0732">Signal</keyword>
<dbReference type="SUPFAM" id="SSF57501">
    <property type="entry name" value="Cystine-knot cytokines"/>
    <property type="match status" value="1"/>
</dbReference>
<keyword evidence="2" id="KW-0964">Secreted</keyword>
<dbReference type="STRING" id="48709.A0A1D2N837"/>
<dbReference type="AlphaFoldDB" id="A0A1D2N837"/>
<dbReference type="Pfam" id="PF00341">
    <property type="entry name" value="PDGF"/>
    <property type="match status" value="1"/>
</dbReference>
<dbReference type="Proteomes" id="UP000094527">
    <property type="component" value="Unassembled WGS sequence"/>
</dbReference>
<feature type="domain" description="Platelet-derived growth factor (PDGF) family profile" evidence="5">
    <location>
        <begin position="140"/>
        <end position="200"/>
    </location>
</feature>
<evidence type="ECO:0000259" key="5">
    <source>
        <dbReference type="PROSITE" id="PS50278"/>
    </source>
</evidence>
<dbReference type="InterPro" id="IPR004153">
    <property type="entry name" value="CXCXC_repeat"/>
</dbReference>
<evidence type="ECO:0000256" key="3">
    <source>
        <dbReference type="ARBA" id="ARBA00022729"/>
    </source>
</evidence>
<keyword evidence="4" id="KW-0812">Transmembrane</keyword>
<dbReference type="PROSITE" id="PS50278">
    <property type="entry name" value="PDGF_2"/>
    <property type="match status" value="1"/>
</dbReference>
<evidence type="ECO:0000313" key="6">
    <source>
        <dbReference type="EMBL" id="ODN01136.1"/>
    </source>
</evidence>
<organism evidence="6 7">
    <name type="scientific">Orchesella cincta</name>
    <name type="common">Springtail</name>
    <name type="synonym">Podura cincta</name>
    <dbReference type="NCBI Taxonomy" id="48709"/>
    <lineage>
        <taxon>Eukaryota</taxon>
        <taxon>Metazoa</taxon>
        <taxon>Ecdysozoa</taxon>
        <taxon>Arthropoda</taxon>
        <taxon>Hexapoda</taxon>
        <taxon>Collembola</taxon>
        <taxon>Entomobryomorpha</taxon>
        <taxon>Entomobryoidea</taxon>
        <taxon>Orchesellidae</taxon>
        <taxon>Orchesellinae</taxon>
        <taxon>Orchesella</taxon>
    </lineage>
</organism>
<accession>A0A1D2N837</accession>
<keyword evidence="4" id="KW-0472">Membrane</keyword>
<dbReference type="GO" id="GO:0016020">
    <property type="term" value="C:membrane"/>
    <property type="evidence" value="ECO:0007669"/>
    <property type="project" value="InterPro"/>
</dbReference>
<keyword evidence="4" id="KW-1133">Transmembrane helix</keyword>
<evidence type="ECO:0000256" key="1">
    <source>
        <dbReference type="ARBA" id="ARBA00004613"/>
    </source>
</evidence>
<dbReference type="OrthoDB" id="8878063at2759"/>
<dbReference type="OMA" id="SCECTRI"/>
<sequence length="284" mass="32299">MTTCLFACRLKPFCKSSYHFSSLLRNDLTVKLLHFKMSSIIEMNSKYNTLLVITCILLISVLPAVVNSVPGNFSSAVPFKRSSRSVTRNEYNIQRCVGCNNETPAQCTRKSFKNAKQYADKIKCQPEPTYVQLEVPGPAFSVEPSVAKVNRCSGVCKHGYHSCMPIKTSFIKVPVILSNHHKKGYNCVEYEVMQHDECSCGCQILEEHCSEFHKHDRCACKCTNDAEMMQCLAKQLVPGQRSVWDEDKCECVCEVEPCPEGFEWDSSKCRCERSPWIDEENLLY</sequence>
<dbReference type="GO" id="GO:0008083">
    <property type="term" value="F:growth factor activity"/>
    <property type="evidence" value="ECO:0007669"/>
    <property type="project" value="InterPro"/>
</dbReference>
<gene>
    <name evidence="6" type="ORF">Ocin01_05543</name>
</gene>
<dbReference type="EMBL" id="LJIJ01000169">
    <property type="protein sequence ID" value="ODN01136.1"/>
    <property type="molecule type" value="Genomic_DNA"/>
</dbReference>